<comment type="cofactor">
    <cofactor evidence="9">
        <name>Mg(2+)</name>
        <dbReference type="ChEBI" id="CHEBI:18420"/>
    </cofactor>
</comment>
<dbReference type="PANTHER" id="PTHR11207">
    <property type="entry name" value="RIBONUCLEASE III"/>
    <property type="match status" value="1"/>
</dbReference>
<dbReference type="InterPro" id="IPR036389">
    <property type="entry name" value="RNase_III_sf"/>
</dbReference>
<keyword evidence="6 9" id="KW-0255">Endonuclease</keyword>
<evidence type="ECO:0000256" key="6">
    <source>
        <dbReference type="ARBA" id="ARBA00022759"/>
    </source>
</evidence>
<comment type="subunit">
    <text evidence="9">Homodimer.</text>
</comment>
<dbReference type="Pfam" id="PF00035">
    <property type="entry name" value="dsrm"/>
    <property type="match status" value="1"/>
</dbReference>
<dbReference type="EC" id="3.1.26.3" evidence="9"/>
<dbReference type="SUPFAM" id="SSF54768">
    <property type="entry name" value="dsRNA-binding domain-like"/>
    <property type="match status" value="1"/>
</dbReference>
<evidence type="ECO:0000256" key="8">
    <source>
        <dbReference type="ARBA" id="ARBA00022884"/>
    </source>
</evidence>
<dbReference type="AlphaFoldDB" id="A0A1G2MFE5"/>
<dbReference type="NCBIfam" id="TIGR02191">
    <property type="entry name" value="RNaseIII"/>
    <property type="match status" value="1"/>
</dbReference>
<dbReference type="GO" id="GO:0019843">
    <property type="term" value="F:rRNA binding"/>
    <property type="evidence" value="ECO:0007669"/>
    <property type="project" value="UniProtKB-KW"/>
</dbReference>
<evidence type="ECO:0000259" key="11">
    <source>
        <dbReference type="PROSITE" id="PS50137"/>
    </source>
</evidence>
<dbReference type="InterPro" id="IPR011907">
    <property type="entry name" value="RNase_III"/>
</dbReference>
<feature type="domain" description="RNase III" evidence="12">
    <location>
        <begin position="3"/>
        <end position="132"/>
    </location>
</feature>
<dbReference type="GO" id="GO:0005737">
    <property type="term" value="C:cytoplasm"/>
    <property type="evidence" value="ECO:0007669"/>
    <property type="project" value="UniProtKB-SubCell"/>
</dbReference>
<keyword evidence="5 9" id="KW-0540">Nuclease</keyword>
<comment type="caution">
    <text evidence="13">The sequence shown here is derived from an EMBL/GenBank/DDBJ whole genome shotgun (WGS) entry which is preliminary data.</text>
</comment>
<gene>
    <name evidence="9" type="primary">rnc</name>
    <name evidence="13" type="ORF">A3C72_03090</name>
</gene>
<dbReference type="PROSITE" id="PS50137">
    <property type="entry name" value="DS_RBD"/>
    <property type="match status" value="1"/>
</dbReference>
<dbReference type="SMART" id="SM00535">
    <property type="entry name" value="RIBOc"/>
    <property type="match status" value="1"/>
</dbReference>
<dbReference type="Gene3D" id="3.30.160.20">
    <property type="match status" value="1"/>
</dbReference>
<dbReference type="Gene3D" id="1.10.1520.10">
    <property type="entry name" value="Ribonuclease III domain"/>
    <property type="match status" value="1"/>
</dbReference>
<evidence type="ECO:0000256" key="2">
    <source>
        <dbReference type="ARBA" id="ARBA00010183"/>
    </source>
</evidence>
<evidence type="ECO:0000313" key="14">
    <source>
        <dbReference type="Proteomes" id="UP000177130"/>
    </source>
</evidence>
<feature type="binding site" evidence="9">
    <location>
        <position position="118"/>
    </location>
    <ligand>
        <name>Mg(2+)</name>
        <dbReference type="ChEBI" id="CHEBI:18420"/>
    </ligand>
</feature>
<dbReference type="GO" id="GO:0006397">
    <property type="term" value="P:mRNA processing"/>
    <property type="evidence" value="ECO:0007669"/>
    <property type="project" value="UniProtKB-UniRule"/>
</dbReference>
<keyword evidence="3 9" id="KW-0698">rRNA processing</keyword>
<keyword evidence="4 9" id="KW-0507">mRNA processing</keyword>
<feature type="domain" description="DRBM" evidence="11">
    <location>
        <begin position="159"/>
        <end position="223"/>
    </location>
</feature>
<dbReference type="SMART" id="SM00358">
    <property type="entry name" value="DSRM"/>
    <property type="match status" value="1"/>
</dbReference>
<dbReference type="Proteomes" id="UP000177130">
    <property type="component" value="Unassembled WGS sequence"/>
</dbReference>
<feature type="region of interest" description="Disordered" evidence="10">
    <location>
        <begin position="205"/>
        <end position="229"/>
    </location>
</feature>
<dbReference type="PANTHER" id="PTHR11207:SF0">
    <property type="entry name" value="RIBONUCLEASE 3"/>
    <property type="match status" value="1"/>
</dbReference>
<feature type="active site" evidence="9">
    <location>
        <position position="121"/>
    </location>
</feature>
<feature type="compositionally biased region" description="Basic and acidic residues" evidence="10">
    <location>
        <begin position="205"/>
        <end position="214"/>
    </location>
</feature>
<dbReference type="GO" id="GO:0006364">
    <property type="term" value="P:rRNA processing"/>
    <property type="evidence" value="ECO:0007669"/>
    <property type="project" value="UniProtKB-UniRule"/>
</dbReference>
<keyword evidence="9" id="KW-0699">rRNA-binding</keyword>
<dbReference type="HAMAP" id="MF_00104">
    <property type="entry name" value="RNase_III"/>
    <property type="match status" value="1"/>
</dbReference>
<comment type="subcellular location">
    <subcellularLocation>
        <location evidence="9">Cytoplasm</location>
    </subcellularLocation>
</comment>
<evidence type="ECO:0000256" key="10">
    <source>
        <dbReference type="SAM" id="MobiDB-lite"/>
    </source>
</evidence>
<dbReference type="PROSITE" id="PS00517">
    <property type="entry name" value="RNASE_3_1"/>
    <property type="match status" value="1"/>
</dbReference>
<evidence type="ECO:0000256" key="4">
    <source>
        <dbReference type="ARBA" id="ARBA00022664"/>
    </source>
</evidence>
<dbReference type="CDD" id="cd10845">
    <property type="entry name" value="DSRM_RNAse_III_family"/>
    <property type="match status" value="1"/>
</dbReference>
<evidence type="ECO:0000256" key="5">
    <source>
        <dbReference type="ARBA" id="ARBA00022722"/>
    </source>
</evidence>
<evidence type="ECO:0000256" key="3">
    <source>
        <dbReference type="ARBA" id="ARBA00022552"/>
    </source>
</evidence>
<accession>A0A1G2MFE5</accession>
<keyword evidence="9" id="KW-0819">tRNA processing</keyword>
<dbReference type="FunFam" id="1.10.1520.10:FF:000001">
    <property type="entry name" value="Ribonuclease 3"/>
    <property type="match status" value="1"/>
</dbReference>
<sequence>MDISKCEKTLGVVFKEKSLLQTAFTHRSFLNENRKVKTEHNERLEFLGDAVLELIVTEFLFAKYPLKPEGELTAFRSALVNANILSELAVKLNMNDFMLLSRGEAKDTGRARQYILANAFEAFIGALFLDQGYGATQKFIERTLLPLTDDIVHGKRWLDAKSHFQEKAQEIVGVTPSYKTISEAGPDHDKQFTVGVYLEAEKVAEGSGRSKQEAEQSAAKAGLTAKNWA</sequence>
<evidence type="ECO:0000256" key="1">
    <source>
        <dbReference type="ARBA" id="ARBA00000109"/>
    </source>
</evidence>
<dbReference type="Pfam" id="PF14622">
    <property type="entry name" value="Ribonucleas_3_3"/>
    <property type="match status" value="1"/>
</dbReference>
<keyword evidence="8 9" id="KW-0694">RNA-binding</keyword>
<comment type="similarity">
    <text evidence="2">Belongs to the ribonuclease III family.</text>
</comment>
<evidence type="ECO:0000313" key="13">
    <source>
        <dbReference type="EMBL" id="OHA22626.1"/>
    </source>
</evidence>
<comment type="catalytic activity">
    <reaction evidence="1 9">
        <text>Endonucleolytic cleavage to 5'-phosphomonoester.</text>
        <dbReference type="EC" id="3.1.26.3"/>
    </reaction>
</comment>
<comment type="function">
    <text evidence="9">Digests double-stranded RNA. Involved in the processing of primary rRNA transcript to yield the immediate precursors to the large and small rRNAs (23S and 16S). Processes some mRNAs, and tRNAs when they are encoded in the rRNA operon. Processes pre-crRNA and tracrRNA of type II CRISPR loci if present in the organism.</text>
</comment>
<dbReference type="STRING" id="1802306.A3C72_03090"/>
<dbReference type="GO" id="GO:0046872">
    <property type="term" value="F:metal ion binding"/>
    <property type="evidence" value="ECO:0007669"/>
    <property type="project" value="UniProtKB-KW"/>
</dbReference>
<dbReference type="GO" id="GO:0010468">
    <property type="term" value="P:regulation of gene expression"/>
    <property type="evidence" value="ECO:0007669"/>
    <property type="project" value="TreeGrafter"/>
</dbReference>
<keyword evidence="9" id="KW-0460">Magnesium</keyword>
<proteinExistence type="inferred from homology"/>
<reference evidence="13 14" key="1">
    <citation type="journal article" date="2016" name="Nat. Commun.">
        <title>Thousands of microbial genomes shed light on interconnected biogeochemical processes in an aquifer system.</title>
        <authorList>
            <person name="Anantharaman K."/>
            <person name="Brown C.T."/>
            <person name="Hug L.A."/>
            <person name="Sharon I."/>
            <person name="Castelle C.J."/>
            <person name="Probst A.J."/>
            <person name="Thomas B.C."/>
            <person name="Singh A."/>
            <person name="Wilkins M.J."/>
            <person name="Karaoz U."/>
            <person name="Brodie E.L."/>
            <person name="Williams K.H."/>
            <person name="Hubbard S.S."/>
            <person name="Banfield J.F."/>
        </authorList>
    </citation>
    <scope>NUCLEOTIDE SEQUENCE [LARGE SCALE GENOMIC DNA]</scope>
</reference>
<name>A0A1G2MFE5_9BACT</name>
<dbReference type="InterPro" id="IPR014720">
    <property type="entry name" value="dsRBD_dom"/>
</dbReference>
<feature type="active site" evidence="9">
    <location>
        <position position="49"/>
    </location>
</feature>
<feature type="binding site" evidence="9">
    <location>
        <position position="45"/>
    </location>
    <ligand>
        <name>Mg(2+)</name>
        <dbReference type="ChEBI" id="CHEBI:18420"/>
    </ligand>
</feature>
<dbReference type="GO" id="GO:0003725">
    <property type="term" value="F:double-stranded RNA binding"/>
    <property type="evidence" value="ECO:0007669"/>
    <property type="project" value="TreeGrafter"/>
</dbReference>
<dbReference type="EMBL" id="MHRK01000050">
    <property type="protein sequence ID" value="OHA22626.1"/>
    <property type="molecule type" value="Genomic_DNA"/>
</dbReference>
<dbReference type="GO" id="GO:0008033">
    <property type="term" value="P:tRNA processing"/>
    <property type="evidence" value="ECO:0007669"/>
    <property type="project" value="UniProtKB-KW"/>
</dbReference>
<keyword evidence="9" id="KW-0963">Cytoplasm</keyword>
<evidence type="ECO:0000256" key="9">
    <source>
        <dbReference type="HAMAP-Rule" id="MF_00104"/>
    </source>
</evidence>
<dbReference type="GO" id="GO:0004525">
    <property type="term" value="F:ribonuclease III activity"/>
    <property type="evidence" value="ECO:0007669"/>
    <property type="project" value="UniProtKB-UniRule"/>
</dbReference>
<evidence type="ECO:0000256" key="7">
    <source>
        <dbReference type="ARBA" id="ARBA00022801"/>
    </source>
</evidence>
<feature type="binding site" evidence="9">
    <location>
        <position position="121"/>
    </location>
    <ligand>
        <name>Mg(2+)</name>
        <dbReference type="ChEBI" id="CHEBI:18420"/>
    </ligand>
</feature>
<keyword evidence="9" id="KW-0479">Metal-binding</keyword>
<dbReference type="PROSITE" id="PS50142">
    <property type="entry name" value="RNASE_3_2"/>
    <property type="match status" value="1"/>
</dbReference>
<keyword evidence="7 9" id="KW-0378">Hydrolase</keyword>
<evidence type="ECO:0000259" key="12">
    <source>
        <dbReference type="PROSITE" id="PS50142"/>
    </source>
</evidence>
<dbReference type="InterPro" id="IPR000999">
    <property type="entry name" value="RNase_III_dom"/>
</dbReference>
<dbReference type="SUPFAM" id="SSF69065">
    <property type="entry name" value="RNase III domain-like"/>
    <property type="match status" value="1"/>
</dbReference>
<dbReference type="CDD" id="cd00593">
    <property type="entry name" value="RIBOc"/>
    <property type="match status" value="1"/>
</dbReference>
<organism evidence="13 14">
    <name type="scientific">Candidatus Taylorbacteria bacterium RIFCSPHIGHO2_02_FULL_43_32b</name>
    <dbReference type="NCBI Taxonomy" id="1802306"/>
    <lineage>
        <taxon>Bacteria</taxon>
        <taxon>Candidatus Tayloriibacteriota</taxon>
    </lineage>
</organism>
<protein>
    <recommendedName>
        <fullName evidence="9">Ribonuclease 3</fullName>
        <ecNumber evidence="9">3.1.26.3</ecNumber>
    </recommendedName>
    <alternativeName>
        <fullName evidence="9">Ribonuclease III</fullName>
        <shortName evidence="9">RNase III</shortName>
    </alternativeName>
</protein>